<gene>
    <name evidence="4" type="ORF">GT528_07320</name>
    <name evidence="3" type="ORF">GT565_00595</name>
</gene>
<feature type="transmembrane region" description="Helical" evidence="1">
    <location>
        <begin position="266"/>
        <end position="284"/>
    </location>
</feature>
<feature type="transmembrane region" description="Helical" evidence="1">
    <location>
        <begin position="146"/>
        <end position="170"/>
    </location>
</feature>
<dbReference type="GO" id="GO:0004175">
    <property type="term" value="F:endopeptidase activity"/>
    <property type="evidence" value="ECO:0007669"/>
    <property type="project" value="UniProtKB-ARBA"/>
</dbReference>
<dbReference type="InterPro" id="IPR003675">
    <property type="entry name" value="Rce1/LyrA-like_dom"/>
</dbReference>
<keyword evidence="1" id="KW-1133">Transmembrane helix</keyword>
<feature type="transmembrane region" description="Helical" evidence="1">
    <location>
        <begin position="182"/>
        <end position="201"/>
    </location>
</feature>
<feature type="transmembrane region" description="Helical" evidence="1">
    <location>
        <begin position="47"/>
        <end position="69"/>
    </location>
</feature>
<feature type="transmembrane region" description="Helical" evidence="1">
    <location>
        <begin position="296"/>
        <end position="316"/>
    </location>
</feature>
<feature type="transmembrane region" description="Helical" evidence="1">
    <location>
        <begin position="221"/>
        <end position="254"/>
    </location>
</feature>
<proteinExistence type="predicted"/>
<comment type="caution">
    <text evidence="4">The sequence shown here is derived from an EMBL/GenBank/DDBJ whole genome shotgun (WGS) entry which is preliminary data.</text>
</comment>
<dbReference type="GO" id="GO:0008237">
    <property type="term" value="F:metallopeptidase activity"/>
    <property type="evidence" value="ECO:0007669"/>
    <property type="project" value="UniProtKB-KW"/>
</dbReference>
<keyword evidence="4" id="KW-0482">Metalloprotease</keyword>
<sequence>MKVRIIMEEWQNGHDQPGYHYHQEQDKKRKPIETPGKRFWKMWGPLLIKWGIGIGVGMVVMAAMMVAYMKTHYQTQAALEALMSDQNKLMGFYEKMLNKYIDYTTWVEGLSALVTIPVMAILYHGDRKKEKKAGIIPDKKAPLWKYPAALIMALAMSLGLNNLIIIGNLSAVDASYKTTMNAMYSAPLAIQILCLAVLVPICEEYVFRGLFFRRMEKESSFVYAMVYSSVVFGVLHVNLVQMLYGFLLGLMLAYVYEKYGSLKAPAAAHMAMNLLSVLATRYGLYNWMLKDNMRIGVITVVCAMIASTMFVLIQRIEEKPELKTENENLTM</sequence>
<evidence type="ECO:0000259" key="2">
    <source>
        <dbReference type="Pfam" id="PF02517"/>
    </source>
</evidence>
<keyword evidence="1" id="KW-0472">Membrane</keyword>
<dbReference type="AlphaFoldDB" id="A0A6L8S214"/>
<name>A0A6L8S214_9FIRM</name>
<dbReference type="GO" id="GO:0080120">
    <property type="term" value="P:CAAX-box protein maturation"/>
    <property type="evidence" value="ECO:0007669"/>
    <property type="project" value="UniProtKB-ARBA"/>
</dbReference>
<feature type="transmembrane region" description="Helical" evidence="1">
    <location>
        <begin position="103"/>
        <end position="125"/>
    </location>
</feature>
<evidence type="ECO:0000313" key="6">
    <source>
        <dbReference type="Proteomes" id="UP000472916"/>
    </source>
</evidence>
<dbReference type="Proteomes" id="UP000446719">
    <property type="component" value="Unassembled WGS sequence"/>
</dbReference>
<protein>
    <submittedName>
        <fullName evidence="4">CPBP family intramembrane metalloprotease</fullName>
    </submittedName>
</protein>
<dbReference type="RefSeq" id="WP_006426023.1">
    <property type="nucleotide sequence ID" value="NZ_JAKNFP010000002.1"/>
</dbReference>
<feature type="domain" description="CAAX prenyl protease 2/Lysostaphin resistance protein A-like" evidence="2">
    <location>
        <begin position="188"/>
        <end position="275"/>
    </location>
</feature>
<reference evidence="5 6" key="1">
    <citation type="journal article" date="2019" name="Nat. Med.">
        <title>A library of human gut bacterial isolates paired with longitudinal multiomics data enables mechanistic microbiome research.</title>
        <authorList>
            <person name="Poyet M."/>
            <person name="Groussin M."/>
            <person name="Gibbons S.M."/>
            <person name="Avila-Pacheco J."/>
            <person name="Jiang X."/>
            <person name="Kearney S.M."/>
            <person name="Perrotta A.R."/>
            <person name="Berdy B."/>
            <person name="Zhao S."/>
            <person name="Lieberman T.D."/>
            <person name="Swanson P.K."/>
            <person name="Smith M."/>
            <person name="Roesemann S."/>
            <person name="Alexander J.E."/>
            <person name="Rich S.A."/>
            <person name="Livny J."/>
            <person name="Vlamakis H."/>
            <person name="Clish C."/>
            <person name="Bullock K."/>
            <person name="Deik A."/>
            <person name="Scott J."/>
            <person name="Pierce K.A."/>
            <person name="Xavier R.J."/>
            <person name="Alm E.J."/>
        </authorList>
    </citation>
    <scope>NUCLEOTIDE SEQUENCE [LARGE SCALE GENOMIC DNA]</scope>
    <source>
        <strain evidence="4 6">BIOML-A6</strain>
        <strain evidence="3 5">BIOML-A7</strain>
    </source>
</reference>
<evidence type="ECO:0000313" key="4">
    <source>
        <dbReference type="EMBL" id="MZK41525.1"/>
    </source>
</evidence>
<organism evidence="4 6">
    <name type="scientific">Dorea longicatena</name>
    <dbReference type="NCBI Taxonomy" id="88431"/>
    <lineage>
        <taxon>Bacteria</taxon>
        <taxon>Bacillati</taxon>
        <taxon>Bacillota</taxon>
        <taxon>Clostridia</taxon>
        <taxon>Lachnospirales</taxon>
        <taxon>Lachnospiraceae</taxon>
        <taxon>Dorea</taxon>
    </lineage>
</organism>
<dbReference type="GO" id="GO:0006508">
    <property type="term" value="P:proteolysis"/>
    <property type="evidence" value="ECO:0007669"/>
    <property type="project" value="UniProtKB-KW"/>
</dbReference>
<dbReference type="EMBL" id="WWSC01000007">
    <property type="protein sequence ID" value="MZK41525.1"/>
    <property type="molecule type" value="Genomic_DNA"/>
</dbReference>
<evidence type="ECO:0000313" key="3">
    <source>
        <dbReference type="EMBL" id="MZK16640.1"/>
    </source>
</evidence>
<dbReference type="Proteomes" id="UP000472916">
    <property type="component" value="Unassembled WGS sequence"/>
</dbReference>
<keyword evidence="1" id="KW-0812">Transmembrane</keyword>
<dbReference type="EMBL" id="WWSB01000001">
    <property type="protein sequence ID" value="MZK16640.1"/>
    <property type="molecule type" value="Genomic_DNA"/>
</dbReference>
<evidence type="ECO:0000313" key="5">
    <source>
        <dbReference type="Proteomes" id="UP000446719"/>
    </source>
</evidence>
<accession>A0A6L8S214</accession>
<dbReference type="InterPro" id="IPR052710">
    <property type="entry name" value="CAAX_protease"/>
</dbReference>
<evidence type="ECO:0000256" key="1">
    <source>
        <dbReference type="SAM" id="Phobius"/>
    </source>
</evidence>
<dbReference type="Pfam" id="PF02517">
    <property type="entry name" value="Rce1-like"/>
    <property type="match status" value="1"/>
</dbReference>
<keyword evidence="4" id="KW-0378">Hydrolase</keyword>
<dbReference type="PANTHER" id="PTHR36435:SF1">
    <property type="entry name" value="CAAX AMINO TERMINAL PROTEASE FAMILY PROTEIN"/>
    <property type="match status" value="1"/>
</dbReference>
<keyword evidence="4" id="KW-0645">Protease</keyword>
<dbReference type="PANTHER" id="PTHR36435">
    <property type="entry name" value="SLR1288 PROTEIN"/>
    <property type="match status" value="1"/>
</dbReference>